<evidence type="ECO:0000313" key="9">
    <source>
        <dbReference type="EMBL" id="MBA0636824.1"/>
    </source>
</evidence>
<keyword evidence="2" id="KW-0240">DNA-directed RNA polymerase</keyword>
<dbReference type="Proteomes" id="UP000593561">
    <property type="component" value="Unassembled WGS sequence"/>
</dbReference>
<accession>A0A7J8TF98</accession>
<keyword evidence="7" id="KW-0804">Transcription</keyword>
<dbReference type="AlphaFoldDB" id="A0A7J8TF98"/>
<evidence type="ECO:0000313" key="10">
    <source>
        <dbReference type="Proteomes" id="UP000593561"/>
    </source>
</evidence>
<sequence>MAIHVPSALEAQAEACLLMFSHLNLLYLAIRDPTFVPTQDMLIGLYVLTSGNHRAYSPKRINLDSPLWLQWRLEQCIITSREAPIKEYILDLSIMLWLEPHSWRPVELEEAVGIIVGQSIGEPRMQLPLRNFYTGGVFIGGIAEHVRAPFNGKIKFNEDLAHPTRTCHGHLAFYVIWTCM</sequence>
<evidence type="ECO:0000259" key="8">
    <source>
        <dbReference type="Pfam" id="PF04998"/>
    </source>
</evidence>
<evidence type="ECO:0000256" key="2">
    <source>
        <dbReference type="ARBA" id="ARBA00022478"/>
    </source>
</evidence>
<feature type="domain" description="RNA polymerase Rpb1" evidence="8">
    <location>
        <begin position="105"/>
        <end position="158"/>
    </location>
</feature>
<dbReference type="GO" id="GO:0003677">
    <property type="term" value="F:DNA binding"/>
    <property type="evidence" value="ECO:0007669"/>
    <property type="project" value="InterPro"/>
</dbReference>
<dbReference type="EMBL" id="JABFAC010247262">
    <property type="protein sequence ID" value="MBA0636824.1"/>
    <property type="molecule type" value="Genomic_DNA"/>
</dbReference>
<dbReference type="Pfam" id="PF04998">
    <property type="entry name" value="RNA_pol_Rpb1_5"/>
    <property type="match status" value="1"/>
</dbReference>
<dbReference type="GO" id="GO:0003899">
    <property type="term" value="F:DNA-directed RNA polymerase activity"/>
    <property type="evidence" value="ECO:0007669"/>
    <property type="project" value="UniProtKB-EC"/>
</dbReference>
<keyword evidence="6" id="KW-0862">Zinc</keyword>
<dbReference type="InterPro" id="IPR050254">
    <property type="entry name" value="RNA_pol_beta''_euk"/>
</dbReference>
<dbReference type="PANTHER" id="PTHR34995:SF1">
    <property type="entry name" value="DNA-DIRECTED RNA POLYMERASE SUBUNIT BETA"/>
    <property type="match status" value="1"/>
</dbReference>
<keyword evidence="5" id="KW-0548">Nucleotidyltransferase</keyword>
<evidence type="ECO:0000256" key="3">
    <source>
        <dbReference type="ARBA" id="ARBA00022640"/>
    </source>
</evidence>
<organism evidence="9 10">
    <name type="scientific">Gossypium davidsonii</name>
    <name type="common">Davidson's cotton</name>
    <name type="synonym">Gossypium klotzschianum subsp. davidsonii</name>
    <dbReference type="NCBI Taxonomy" id="34287"/>
    <lineage>
        <taxon>Eukaryota</taxon>
        <taxon>Viridiplantae</taxon>
        <taxon>Streptophyta</taxon>
        <taxon>Embryophyta</taxon>
        <taxon>Tracheophyta</taxon>
        <taxon>Spermatophyta</taxon>
        <taxon>Magnoliopsida</taxon>
        <taxon>eudicotyledons</taxon>
        <taxon>Gunneridae</taxon>
        <taxon>Pentapetalae</taxon>
        <taxon>rosids</taxon>
        <taxon>malvids</taxon>
        <taxon>Malvales</taxon>
        <taxon>Malvaceae</taxon>
        <taxon>Malvoideae</taxon>
        <taxon>Gossypium</taxon>
    </lineage>
</organism>
<keyword evidence="3" id="KW-0934">Plastid</keyword>
<dbReference type="PANTHER" id="PTHR34995">
    <property type="entry name" value="DNA-DIRECTED RNA POLYMERASE SUBUNIT BETA"/>
    <property type="match status" value="1"/>
</dbReference>
<evidence type="ECO:0000256" key="7">
    <source>
        <dbReference type="ARBA" id="ARBA00023163"/>
    </source>
</evidence>
<keyword evidence="10" id="KW-1185">Reference proteome</keyword>
<proteinExistence type="predicted"/>
<reference evidence="9 10" key="1">
    <citation type="journal article" date="2019" name="Genome Biol. Evol.">
        <title>Insights into the evolution of the New World diploid cottons (Gossypium, subgenus Houzingenia) based on genome sequencing.</title>
        <authorList>
            <person name="Grover C.E."/>
            <person name="Arick M.A. 2nd"/>
            <person name="Thrash A."/>
            <person name="Conover J.L."/>
            <person name="Sanders W.S."/>
            <person name="Peterson D.G."/>
            <person name="Frelichowski J.E."/>
            <person name="Scheffler J.A."/>
            <person name="Scheffler B.E."/>
            <person name="Wendel J.F."/>
        </authorList>
    </citation>
    <scope>NUCLEOTIDE SEQUENCE [LARGE SCALE GENOMIC DNA]</scope>
    <source>
        <strain evidence="9">27</strain>
        <tissue evidence="9">Leaf</tissue>
    </source>
</reference>
<evidence type="ECO:0000256" key="6">
    <source>
        <dbReference type="ARBA" id="ARBA00022833"/>
    </source>
</evidence>
<keyword evidence="4" id="KW-0808">Transferase</keyword>
<dbReference type="SUPFAM" id="SSF64484">
    <property type="entry name" value="beta and beta-prime subunits of DNA dependent RNA-polymerase"/>
    <property type="match status" value="1"/>
</dbReference>
<gene>
    <name evidence="9" type="ORF">Godav_022147</name>
</gene>
<protein>
    <recommendedName>
        <fullName evidence="1">DNA-directed RNA polymerase</fullName>
        <ecNumber evidence="1">2.7.7.6</ecNumber>
    </recommendedName>
</protein>
<evidence type="ECO:0000256" key="5">
    <source>
        <dbReference type="ARBA" id="ARBA00022695"/>
    </source>
</evidence>
<evidence type="ECO:0000256" key="1">
    <source>
        <dbReference type="ARBA" id="ARBA00012418"/>
    </source>
</evidence>
<name>A0A7J8TF98_GOSDV</name>
<dbReference type="InterPro" id="IPR042102">
    <property type="entry name" value="RNA_pol_Rpb1_3_sf"/>
</dbReference>
<evidence type="ECO:0000256" key="4">
    <source>
        <dbReference type="ARBA" id="ARBA00022679"/>
    </source>
</evidence>
<dbReference type="Gene3D" id="1.10.274.100">
    <property type="entry name" value="RNA polymerase Rpb1, domain 3"/>
    <property type="match status" value="1"/>
</dbReference>
<dbReference type="EC" id="2.7.7.6" evidence="1"/>
<dbReference type="InterPro" id="IPR007081">
    <property type="entry name" value="RNA_pol_Rpb1_5"/>
</dbReference>
<comment type="caution">
    <text evidence="9">The sequence shown here is derived from an EMBL/GenBank/DDBJ whole genome shotgun (WGS) entry which is preliminary data.</text>
</comment>
<dbReference type="GO" id="GO:0000428">
    <property type="term" value="C:DNA-directed RNA polymerase complex"/>
    <property type="evidence" value="ECO:0007669"/>
    <property type="project" value="UniProtKB-KW"/>
</dbReference>
<dbReference type="GO" id="GO:0006351">
    <property type="term" value="P:DNA-templated transcription"/>
    <property type="evidence" value="ECO:0007669"/>
    <property type="project" value="InterPro"/>
</dbReference>